<dbReference type="SUPFAM" id="SSF54106">
    <property type="entry name" value="LysM domain"/>
    <property type="match status" value="1"/>
</dbReference>
<organism evidence="3 4">
    <name type="scientific">Winogradskyella alexanderae</name>
    <dbReference type="NCBI Taxonomy" id="2877123"/>
    <lineage>
        <taxon>Bacteria</taxon>
        <taxon>Pseudomonadati</taxon>
        <taxon>Bacteroidota</taxon>
        <taxon>Flavobacteriia</taxon>
        <taxon>Flavobacteriales</taxon>
        <taxon>Flavobacteriaceae</taxon>
        <taxon>Winogradskyella</taxon>
    </lineage>
</organism>
<dbReference type="CDD" id="cd12797">
    <property type="entry name" value="M23_peptidase"/>
    <property type="match status" value="1"/>
</dbReference>
<dbReference type="InterPro" id="IPR036779">
    <property type="entry name" value="LysM_dom_sf"/>
</dbReference>
<dbReference type="EMBL" id="JAIUJR010000005">
    <property type="protein sequence ID" value="MCA0132760.1"/>
    <property type="molecule type" value="Genomic_DNA"/>
</dbReference>
<keyword evidence="1" id="KW-0732">Signal</keyword>
<dbReference type="SMART" id="SM00257">
    <property type="entry name" value="LysM"/>
    <property type="match status" value="1"/>
</dbReference>
<dbReference type="InterPro" id="IPR050570">
    <property type="entry name" value="Cell_wall_metabolism_enzyme"/>
</dbReference>
<dbReference type="SUPFAM" id="SSF51261">
    <property type="entry name" value="Duplicated hybrid motif"/>
    <property type="match status" value="1"/>
</dbReference>
<dbReference type="Proteomes" id="UP001198901">
    <property type="component" value="Unassembled WGS sequence"/>
</dbReference>
<dbReference type="RefSeq" id="WP_224528598.1">
    <property type="nucleotide sequence ID" value="NZ_JAIUJR010000005.1"/>
</dbReference>
<dbReference type="PROSITE" id="PS51782">
    <property type="entry name" value="LYSM"/>
    <property type="match status" value="1"/>
</dbReference>
<keyword evidence="4" id="KW-1185">Reference proteome</keyword>
<dbReference type="Gene3D" id="2.70.70.10">
    <property type="entry name" value="Glucose Permease (Domain IIA)"/>
    <property type="match status" value="1"/>
</dbReference>
<dbReference type="Gene3D" id="3.10.350.10">
    <property type="entry name" value="LysM domain"/>
    <property type="match status" value="1"/>
</dbReference>
<feature type="signal peptide" evidence="1">
    <location>
        <begin position="1"/>
        <end position="19"/>
    </location>
</feature>
<proteinExistence type="predicted"/>
<dbReference type="InterPro" id="IPR011055">
    <property type="entry name" value="Dup_hybrid_motif"/>
</dbReference>
<dbReference type="Pfam" id="PF01476">
    <property type="entry name" value="LysM"/>
    <property type="match status" value="1"/>
</dbReference>
<evidence type="ECO:0000313" key="3">
    <source>
        <dbReference type="EMBL" id="MCA0132760.1"/>
    </source>
</evidence>
<feature type="domain" description="LysM" evidence="2">
    <location>
        <begin position="264"/>
        <end position="308"/>
    </location>
</feature>
<dbReference type="Pfam" id="PF01551">
    <property type="entry name" value="Peptidase_M23"/>
    <property type="match status" value="1"/>
</dbReference>
<comment type="caution">
    <text evidence="3">The sequence shown here is derived from an EMBL/GenBank/DDBJ whole genome shotgun (WGS) entry which is preliminary data.</text>
</comment>
<gene>
    <name evidence="3" type="ORF">LBU54_09205</name>
</gene>
<protein>
    <submittedName>
        <fullName evidence="3">Peptidoglycan DD-metalloendopeptidase family protein</fullName>
    </submittedName>
</protein>
<dbReference type="PANTHER" id="PTHR21666">
    <property type="entry name" value="PEPTIDASE-RELATED"/>
    <property type="match status" value="1"/>
</dbReference>
<name>A0ABS7XRX3_9FLAO</name>
<evidence type="ECO:0000256" key="1">
    <source>
        <dbReference type="SAM" id="SignalP"/>
    </source>
</evidence>
<dbReference type="PANTHER" id="PTHR21666:SF270">
    <property type="entry name" value="MUREIN HYDROLASE ACTIVATOR ENVC"/>
    <property type="match status" value="1"/>
</dbReference>
<evidence type="ECO:0000313" key="4">
    <source>
        <dbReference type="Proteomes" id="UP001198901"/>
    </source>
</evidence>
<sequence length="310" mass="35580">MKNFTLLFIALVCILNAHSQDNLSNKSLKIKLPIPSFNKINDVHEIEIPIVKKETVISPRFDIKSEYWDTTVYNPYKDYVIAYPFKIEFEDSLYASPINKAKVITSRYGWRRGRPHKGIDIDLVTGDSVVSMLDGIVRFARYSRGHGRTVVVRHYNGLETTYAHLSHIAVKANDSVVKGQYLGKGGNTGNSRGSHLHLVTSFKGENIHPEYLFDFSEDNKIRSGELWVTRKWTRARYHNSRRPSKLALFKSEEEARKSLIKQTKVYIVRRGDTLSRISKRNNITIASICKTNAIRRNSTLRIGQKLVLEL</sequence>
<feature type="chain" id="PRO_5045954845" evidence="1">
    <location>
        <begin position="20"/>
        <end position="310"/>
    </location>
</feature>
<dbReference type="InterPro" id="IPR018392">
    <property type="entry name" value="LysM"/>
</dbReference>
<dbReference type="InterPro" id="IPR016047">
    <property type="entry name" value="M23ase_b-sheet_dom"/>
</dbReference>
<accession>A0ABS7XRX3</accession>
<reference evidence="4" key="1">
    <citation type="submission" date="2023-07" db="EMBL/GenBank/DDBJ databases">
        <authorList>
            <person name="Yue Y."/>
        </authorList>
    </citation>
    <scope>NUCLEOTIDE SEQUENCE [LARGE SCALE GENOMIC DNA]</scope>
    <source>
        <strain evidence="4">D23</strain>
    </source>
</reference>
<evidence type="ECO:0000259" key="2">
    <source>
        <dbReference type="PROSITE" id="PS51782"/>
    </source>
</evidence>
<dbReference type="CDD" id="cd00118">
    <property type="entry name" value="LysM"/>
    <property type="match status" value="1"/>
</dbReference>